<evidence type="ECO:0000256" key="1">
    <source>
        <dbReference type="ARBA" id="ARBA00006438"/>
    </source>
</evidence>
<protein>
    <recommendedName>
        <fullName evidence="2">Coiled-coil domain-containing protein 22 homolog</fullName>
    </recommendedName>
</protein>
<accession>A0AAV5WXX6</accession>
<evidence type="ECO:0000313" key="7">
    <source>
        <dbReference type="Proteomes" id="UP001432322"/>
    </source>
</evidence>
<evidence type="ECO:0000256" key="2">
    <source>
        <dbReference type="ARBA" id="ARBA00017553"/>
    </source>
</evidence>
<keyword evidence="7" id="KW-1185">Reference proteome</keyword>
<evidence type="ECO:0000259" key="5">
    <source>
        <dbReference type="Pfam" id="PF21674"/>
    </source>
</evidence>
<dbReference type="EMBL" id="BTSY01000007">
    <property type="protein sequence ID" value="GMT35490.1"/>
    <property type="molecule type" value="Genomic_DNA"/>
</dbReference>
<dbReference type="GO" id="GO:0097602">
    <property type="term" value="F:cullin family protein binding"/>
    <property type="evidence" value="ECO:0007669"/>
    <property type="project" value="TreeGrafter"/>
</dbReference>
<comment type="similarity">
    <text evidence="1">Belongs to the CCDC22 family.</text>
</comment>
<dbReference type="AlphaFoldDB" id="A0AAV5WXX6"/>
<dbReference type="InterPro" id="IPR048349">
    <property type="entry name" value="CCDC22_N"/>
</dbReference>
<reference evidence="6" key="1">
    <citation type="submission" date="2023-10" db="EMBL/GenBank/DDBJ databases">
        <title>Genome assembly of Pristionchus species.</title>
        <authorList>
            <person name="Yoshida K."/>
            <person name="Sommer R.J."/>
        </authorList>
    </citation>
    <scope>NUCLEOTIDE SEQUENCE</scope>
    <source>
        <strain evidence="6">RS5133</strain>
    </source>
</reference>
<organism evidence="6 7">
    <name type="scientific">Pristionchus fissidentatus</name>
    <dbReference type="NCBI Taxonomy" id="1538716"/>
    <lineage>
        <taxon>Eukaryota</taxon>
        <taxon>Metazoa</taxon>
        <taxon>Ecdysozoa</taxon>
        <taxon>Nematoda</taxon>
        <taxon>Chromadorea</taxon>
        <taxon>Rhabditida</taxon>
        <taxon>Rhabditina</taxon>
        <taxon>Diplogasteromorpha</taxon>
        <taxon>Diplogasteroidea</taxon>
        <taxon>Neodiplogasteridae</taxon>
        <taxon>Pristionchus</taxon>
    </lineage>
</organism>
<feature type="domain" description="CCDC22 N-terminal" evidence="5">
    <location>
        <begin position="5"/>
        <end position="116"/>
    </location>
</feature>
<name>A0AAV5WXX6_9BILA</name>
<feature type="region of interest" description="Disordered" evidence="3">
    <location>
        <begin position="212"/>
        <end position="248"/>
    </location>
</feature>
<evidence type="ECO:0000256" key="3">
    <source>
        <dbReference type="SAM" id="MobiDB-lite"/>
    </source>
</evidence>
<feature type="compositionally biased region" description="Low complexity" evidence="3">
    <location>
        <begin position="222"/>
        <end position="241"/>
    </location>
</feature>
<dbReference type="PANTHER" id="PTHR15668:SF4">
    <property type="entry name" value="COILED-COIL DOMAIN-CONTAINING PROTEIN 22"/>
    <property type="match status" value="1"/>
</dbReference>
<proteinExistence type="inferred from homology"/>
<comment type="caution">
    <text evidence="6">The sequence shown here is derived from an EMBL/GenBank/DDBJ whole genome shotgun (WGS) entry which is preliminary data.</text>
</comment>
<dbReference type="PANTHER" id="PTHR15668">
    <property type="entry name" value="JM1 PROTEIN"/>
    <property type="match status" value="1"/>
</dbReference>
<dbReference type="Pfam" id="PF05667">
    <property type="entry name" value="CCDC22_CC"/>
    <property type="match status" value="1"/>
</dbReference>
<feature type="domain" description="CCDC22 coiled-coil" evidence="4">
    <location>
        <begin position="288"/>
        <end position="511"/>
    </location>
</feature>
<evidence type="ECO:0000313" key="6">
    <source>
        <dbReference type="EMBL" id="GMT35490.1"/>
    </source>
</evidence>
<evidence type="ECO:0000259" key="4">
    <source>
        <dbReference type="Pfam" id="PF05667"/>
    </source>
</evidence>
<dbReference type="InterPro" id="IPR008530">
    <property type="entry name" value="CCDC22"/>
</dbReference>
<dbReference type="Proteomes" id="UP001432322">
    <property type="component" value="Unassembled WGS sequence"/>
</dbReference>
<dbReference type="InterPro" id="IPR048348">
    <property type="entry name" value="CCDC22_CC"/>
</dbReference>
<dbReference type="GO" id="GO:2000060">
    <property type="term" value="P:positive regulation of ubiquitin-dependent protein catabolic process"/>
    <property type="evidence" value="ECO:0007669"/>
    <property type="project" value="TreeGrafter"/>
</dbReference>
<sequence>MSSSEELERHLRTHFDKLECSFLDDWTEAGGELAALNSAQCFEAIVRLLWRIRPALQSRLPSFLLPPSATARFRMATLVAEAIKEVGVREKLGFQTLLYGSGKELSSHFIQLLQLVPRDGAEEEADEEITFHDDILHRARLQITDDLLWVPEFCRALKLKHDGRFWCPNELESEVFPLSRVFDRSVDAIIDSSKDRRELAAALYMNDTMVKESLQSEPSTTSPSLPRAKPALLPKPSLKSSVPPPVEDEAARIEREEAERELSEAMSALNECRDIQERIHTKRGRLVQERLAIEAELESFNEKLMTILEEPDEARLKIEKFIEERDERVHKLESRWETARGEKIEELRALREQMKNVAGHDSVHDRLRRGRVELERLEMSRTAYERRADKLAARSSPSNDDHAVNRHLYVKKLLEVTGNLKKQREELNKVWRETDMLLKDIKWSEQAATRTFDLLEDILYKKTDLSPKDERVYRHFVTMYNKCQLIVKEAENIGSAKKRKEELVDKVDIASSSSFSAQLSPMVEDLASIEEENRRLEEILANA</sequence>
<gene>
    <name evidence="6" type="ORF">PFISCL1PPCAC_26787</name>
</gene>
<dbReference type="Pfam" id="PF21674">
    <property type="entry name" value="CCDC22_N"/>
    <property type="match status" value="1"/>
</dbReference>